<evidence type="ECO:0000256" key="1">
    <source>
        <dbReference type="ARBA" id="ARBA00001971"/>
    </source>
</evidence>
<comment type="similarity">
    <text evidence="3 11">Belongs to the cytochrome P450 family.</text>
</comment>
<evidence type="ECO:0000256" key="5">
    <source>
        <dbReference type="ARBA" id="ARBA00022723"/>
    </source>
</evidence>
<keyword evidence="9" id="KW-0472">Membrane</keyword>
<feature type="chain" id="PRO_5029784711" description="Cytochrome P450" evidence="12">
    <location>
        <begin position="19"/>
        <end position="501"/>
    </location>
</feature>
<dbReference type="FunFam" id="1.10.630.10:FF:000011">
    <property type="entry name" value="Cytochrome P450 83B1"/>
    <property type="match status" value="1"/>
</dbReference>
<evidence type="ECO:0000256" key="11">
    <source>
        <dbReference type="RuleBase" id="RU000461"/>
    </source>
</evidence>
<evidence type="ECO:0000256" key="9">
    <source>
        <dbReference type="ARBA" id="ARBA00023136"/>
    </source>
</evidence>
<comment type="cofactor">
    <cofactor evidence="1 10">
        <name>heme</name>
        <dbReference type="ChEBI" id="CHEBI:30413"/>
    </cofactor>
</comment>
<keyword evidence="7 10" id="KW-0408">Iron</keyword>
<dbReference type="PANTHER" id="PTHR47943:SF2">
    <property type="entry name" value="CYTOCHROME P450"/>
    <property type="match status" value="1"/>
</dbReference>
<evidence type="ECO:0000256" key="4">
    <source>
        <dbReference type="ARBA" id="ARBA00022617"/>
    </source>
</evidence>
<dbReference type="PRINTS" id="PR00463">
    <property type="entry name" value="EP450I"/>
</dbReference>
<evidence type="ECO:0000256" key="3">
    <source>
        <dbReference type="ARBA" id="ARBA00010617"/>
    </source>
</evidence>
<dbReference type="Proteomes" id="UP000541444">
    <property type="component" value="Unassembled WGS sequence"/>
</dbReference>
<dbReference type="AlphaFoldDB" id="A0A7J7NC62"/>
<evidence type="ECO:0000313" key="13">
    <source>
        <dbReference type="EMBL" id="KAF6164673.1"/>
    </source>
</evidence>
<dbReference type="GO" id="GO:0044550">
    <property type="term" value="P:secondary metabolite biosynthetic process"/>
    <property type="evidence" value="ECO:0007669"/>
    <property type="project" value="UniProtKB-ARBA"/>
</dbReference>
<dbReference type="InterPro" id="IPR017972">
    <property type="entry name" value="Cyt_P450_CS"/>
</dbReference>
<dbReference type="PRINTS" id="PR00385">
    <property type="entry name" value="P450"/>
</dbReference>
<sequence length="501" mass="57225">MSFLLWLWTVLVLVLVYTLNTFRSKYNKRSRLPPGPKGVPILGNLHMLGDFPHHDLHRLSKQHGSIMYLRLGFVPTIVVSSPQAAELFLKTHDLTFASRPFTEAAKYISYERKGLSFAAYGAYWRNIRRLCTLQLLSSNKIDSYKSLRKEEVDLFIETLEKASASRVTVNVSNMVTSLSTYMSCRMVFGKKFKDGELDKLGKKGFQAVVQDGMKLAGLPNMADYIPYVGIFDVQGLAKRMKEVSKVFDELFESIIEEHVRDRDRSIDKDFVDVMLSYMESNNSEFPIDKSNIKAVILDMLVGSMDTSATAIEWVLAELLKHPRAMKKLQEEIETTVGMDRRVEESDLENFEYLEMVLKESMRLHPVAPLLIPHESMEDCTISGYHISKKSRIIVNTYAIGRDPSVWKDAEEFIPERFIGTNTDMRGNDFKFLPFGSGRRGCPGMQLGLVTIRLVVAQLVHCFDWELADGMSPKDLDMDEDFGLTMPRANHLNVIPTYRLRI</sequence>
<keyword evidence="12" id="KW-0732">Signal</keyword>
<evidence type="ECO:0000256" key="2">
    <source>
        <dbReference type="ARBA" id="ARBA00004370"/>
    </source>
</evidence>
<evidence type="ECO:0008006" key="15">
    <source>
        <dbReference type="Google" id="ProtNLM"/>
    </source>
</evidence>
<dbReference type="InterPro" id="IPR001128">
    <property type="entry name" value="Cyt_P450"/>
</dbReference>
<gene>
    <name evidence="13" type="ORF">GIB67_035108</name>
</gene>
<keyword evidence="14" id="KW-1185">Reference proteome</keyword>
<dbReference type="Pfam" id="PF00067">
    <property type="entry name" value="p450"/>
    <property type="match status" value="1"/>
</dbReference>
<dbReference type="PANTHER" id="PTHR47943">
    <property type="entry name" value="CYTOCHROME P450 93A3-LIKE"/>
    <property type="match status" value="1"/>
</dbReference>
<keyword evidence="5 10" id="KW-0479">Metal-binding</keyword>
<keyword evidence="6 11" id="KW-0560">Oxidoreductase</keyword>
<dbReference type="GO" id="GO:0004497">
    <property type="term" value="F:monooxygenase activity"/>
    <property type="evidence" value="ECO:0007669"/>
    <property type="project" value="UniProtKB-KW"/>
</dbReference>
<evidence type="ECO:0000313" key="14">
    <source>
        <dbReference type="Proteomes" id="UP000541444"/>
    </source>
</evidence>
<dbReference type="PROSITE" id="PS00086">
    <property type="entry name" value="CYTOCHROME_P450"/>
    <property type="match status" value="1"/>
</dbReference>
<name>A0A7J7NC62_9MAGN</name>
<feature type="signal peptide" evidence="12">
    <location>
        <begin position="1"/>
        <end position="18"/>
    </location>
</feature>
<keyword evidence="8 11" id="KW-0503">Monooxygenase</keyword>
<proteinExistence type="inferred from homology"/>
<dbReference type="GO" id="GO:0005506">
    <property type="term" value="F:iron ion binding"/>
    <property type="evidence" value="ECO:0007669"/>
    <property type="project" value="InterPro"/>
</dbReference>
<reference evidence="13 14" key="1">
    <citation type="journal article" date="2020" name="IScience">
        <title>Genome Sequencing of the Endangered Kingdonia uniflora (Circaeasteraceae, Ranunculales) Reveals Potential Mechanisms of Evolutionary Specialization.</title>
        <authorList>
            <person name="Sun Y."/>
            <person name="Deng T."/>
            <person name="Zhang A."/>
            <person name="Moore M.J."/>
            <person name="Landis J.B."/>
            <person name="Lin N."/>
            <person name="Zhang H."/>
            <person name="Zhang X."/>
            <person name="Huang J."/>
            <person name="Zhang X."/>
            <person name="Sun H."/>
            <person name="Wang H."/>
        </authorList>
    </citation>
    <scope>NUCLEOTIDE SEQUENCE [LARGE SCALE GENOMIC DNA]</scope>
    <source>
        <strain evidence="13">TB1705</strain>
        <tissue evidence="13">Leaf</tissue>
    </source>
</reference>
<dbReference type="InterPro" id="IPR036396">
    <property type="entry name" value="Cyt_P450_sf"/>
</dbReference>
<dbReference type="GO" id="GO:0016020">
    <property type="term" value="C:membrane"/>
    <property type="evidence" value="ECO:0007669"/>
    <property type="project" value="UniProtKB-SubCell"/>
</dbReference>
<protein>
    <recommendedName>
        <fullName evidence="15">Cytochrome P450</fullName>
    </recommendedName>
</protein>
<dbReference type="OrthoDB" id="2789670at2759"/>
<dbReference type="GO" id="GO:0016705">
    <property type="term" value="F:oxidoreductase activity, acting on paired donors, with incorporation or reduction of molecular oxygen"/>
    <property type="evidence" value="ECO:0007669"/>
    <property type="project" value="InterPro"/>
</dbReference>
<keyword evidence="4 10" id="KW-0349">Heme</keyword>
<dbReference type="EMBL" id="JACGCM010000918">
    <property type="protein sequence ID" value="KAF6164673.1"/>
    <property type="molecule type" value="Genomic_DNA"/>
</dbReference>
<evidence type="ECO:0000256" key="12">
    <source>
        <dbReference type="SAM" id="SignalP"/>
    </source>
</evidence>
<dbReference type="CDD" id="cd11072">
    <property type="entry name" value="CYP71-like"/>
    <property type="match status" value="1"/>
</dbReference>
<feature type="binding site" description="axial binding residue" evidence="10">
    <location>
        <position position="441"/>
    </location>
    <ligand>
        <name>heme</name>
        <dbReference type="ChEBI" id="CHEBI:30413"/>
    </ligand>
    <ligandPart>
        <name>Fe</name>
        <dbReference type="ChEBI" id="CHEBI:18248"/>
    </ligandPart>
</feature>
<dbReference type="SUPFAM" id="SSF48264">
    <property type="entry name" value="Cytochrome P450"/>
    <property type="match status" value="1"/>
</dbReference>
<accession>A0A7J7NC62</accession>
<comment type="caution">
    <text evidence="13">The sequence shown here is derived from an EMBL/GenBank/DDBJ whole genome shotgun (WGS) entry which is preliminary data.</text>
</comment>
<evidence type="ECO:0000256" key="6">
    <source>
        <dbReference type="ARBA" id="ARBA00023002"/>
    </source>
</evidence>
<comment type="subcellular location">
    <subcellularLocation>
        <location evidence="2">Membrane</location>
    </subcellularLocation>
</comment>
<evidence type="ECO:0000256" key="7">
    <source>
        <dbReference type="ARBA" id="ARBA00023004"/>
    </source>
</evidence>
<organism evidence="13 14">
    <name type="scientific">Kingdonia uniflora</name>
    <dbReference type="NCBI Taxonomy" id="39325"/>
    <lineage>
        <taxon>Eukaryota</taxon>
        <taxon>Viridiplantae</taxon>
        <taxon>Streptophyta</taxon>
        <taxon>Embryophyta</taxon>
        <taxon>Tracheophyta</taxon>
        <taxon>Spermatophyta</taxon>
        <taxon>Magnoliopsida</taxon>
        <taxon>Ranunculales</taxon>
        <taxon>Circaeasteraceae</taxon>
        <taxon>Kingdonia</taxon>
    </lineage>
</organism>
<dbReference type="GO" id="GO:0020037">
    <property type="term" value="F:heme binding"/>
    <property type="evidence" value="ECO:0007669"/>
    <property type="project" value="InterPro"/>
</dbReference>
<evidence type="ECO:0000256" key="10">
    <source>
        <dbReference type="PIRSR" id="PIRSR602401-1"/>
    </source>
</evidence>
<evidence type="ECO:0000256" key="8">
    <source>
        <dbReference type="ARBA" id="ARBA00023033"/>
    </source>
</evidence>
<dbReference type="Gene3D" id="1.10.630.10">
    <property type="entry name" value="Cytochrome P450"/>
    <property type="match status" value="1"/>
</dbReference>
<dbReference type="InterPro" id="IPR002401">
    <property type="entry name" value="Cyt_P450_E_grp-I"/>
</dbReference>